<proteinExistence type="predicted"/>
<evidence type="ECO:0000313" key="1">
    <source>
        <dbReference type="EMBL" id="AYV80856.1"/>
    </source>
</evidence>
<dbReference type="EMBL" id="MK072250">
    <property type="protein sequence ID" value="AYV80856.1"/>
    <property type="molecule type" value="Genomic_DNA"/>
</dbReference>
<reference evidence="1" key="1">
    <citation type="submission" date="2018-10" db="EMBL/GenBank/DDBJ databases">
        <title>Hidden diversity of soil giant viruses.</title>
        <authorList>
            <person name="Schulz F."/>
            <person name="Alteio L."/>
            <person name="Goudeau D."/>
            <person name="Ryan E.M."/>
            <person name="Malmstrom R.R."/>
            <person name="Blanchard J."/>
            <person name="Woyke T."/>
        </authorList>
    </citation>
    <scope>NUCLEOTIDE SEQUENCE</scope>
    <source>
        <strain evidence="1">HAV1</strain>
    </source>
</reference>
<accession>A0A3G5A0V1</accession>
<sequence>MRSLDADCPDFHIIPIPSSFPRGHYYLSKNNLGMKNYGYSRNLKM</sequence>
<name>A0A3G5A0V1_9VIRU</name>
<gene>
    <name evidence="1" type="ORF">Harvfovirus8_17</name>
</gene>
<organism evidence="1">
    <name type="scientific">Harvfovirus sp</name>
    <dbReference type="NCBI Taxonomy" id="2487768"/>
    <lineage>
        <taxon>Viruses</taxon>
        <taxon>Varidnaviria</taxon>
        <taxon>Bamfordvirae</taxon>
        <taxon>Nucleocytoviricota</taxon>
        <taxon>Megaviricetes</taxon>
        <taxon>Imitervirales</taxon>
        <taxon>Mimiviridae</taxon>
        <taxon>Klosneuvirinae</taxon>
    </lineage>
</organism>
<protein>
    <submittedName>
        <fullName evidence="1">Uncharacterized protein</fullName>
    </submittedName>
</protein>